<dbReference type="EMBL" id="JAEKNS010000070">
    <property type="protein sequence ID" value="MBJ7594493.1"/>
    <property type="molecule type" value="Genomic_DNA"/>
</dbReference>
<name>A0A934K087_9BACT</name>
<dbReference type="Proteomes" id="UP000606991">
    <property type="component" value="Unassembled WGS sequence"/>
</dbReference>
<organism evidence="3 4">
    <name type="scientific">Candidatus Aeolococcus gillhamiae</name>
    <dbReference type="NCBI Taxonomy" id="3127015"/>
    <lineage>
        <taxon>Bacteria</taxon>
        <taxon>Bacillati</taxon>
        <taxon>Candidatus Dormiibacterota</taxon>
        <taxon>Candidatus Dormibacteria</taxon>
        <taxon>Candidatus Aeolococcales</taxon>
        <taxon>Candidatus Aeolococcaceae</taxon>
        <taxon>Candidatus Aeolococcus</taxon>
    </lineage>
</organism>
<accession>A0A934K087</accession>
<evidence type="ECO:0000313" key="4">
    <source>
        <dbReference type="Proteomes" id="UP000606991"/>
    </source>
</evidence>
<dbReference type="AlphaFoldDB" id="A0A934K087"/>
<dbReference type="InterPro" id="IPR024445">
    <property type="entry name" value="Tnp_ISXO2-like"/>
</dbReference>
<dbReference type="SMART" id="SM01126">
    <property type="entry name" value="DDE_Tnp_IS1595"/>
    <property type="match status" value="1"/>
</dbReference>
<protein>
    <submittedName>
        <fullName evidence="3">IS1595 family transposase</fullName>
    </submittedName>
</protein>
<feature type="region of interest" description="Disordered" evidence="1">
    <location>
        <begin position="137"/>
        <end position="158"/>
    </location>
</feature>
<gene>
    <name evidence="3" type="ORF">JF886_06445</name>
</gene>
<evidence type="ECO:0000256" key="1">
    <source>
        <dbReference type="SAM" id="MobiDB-lite"/>
    </source>
</evidence>
<sequence>MEFMAQFPDDAACLNHLWRTRYSADGEHAPCPKCKVERTFKRYANGDGRPAWTCTTCGLHVHPTAGTIFHKSSTSLHLWFYALFLITSTRCGISAKQLERELGVTYKTAWRMFNVIRNSLMAEPAITPLSGTVEADETYFNRSRRNRPNEPKRRSGAGPVIGERTVFGMVERQGRVIVRFVPDATANTLSREIDMHILPASMVYTDMHRSYDRTGKRYGHQRVNHSAMVWVDGDVHTQTIEGFWSLVKRGINGVYHSVSAKWLQSYLDEYAWRYNHQEFTRRQTGVKRVPNGEAKFRLLLDRACRPIA</sequence>
<evidence type="ECO:0000259" key="2">
    <source>
        <dbReference type="SMART" id="SM01126"/>
    </source>
</evidence>
<dbReference type="InterPro" id="IPR053164">
    <property type="entry name" value="IS1016-like_transposase"/>
</dbReference>
<dbReference type="PANTHER" id="PTHR47163">
    <property type="entry name" value="DDE_TNP_IS1595 DOMAIN-CONTAINING PROTEIN"/>
    <property type="match status" value="1"/>
</dbReference>
<proteinExistence type="predicted"/>
<feature type="domain" description="ISXO2-like transposase" evidence="2">
    <location>
        <begin position="128"/>
        <end position="275"/>
    </location>
</feature>
<dbReference type="RefSeq" id="WP_337310741.1">
    <property type="nucleotide sequence ID" value="NZ_JAEKNS010000070.1"/>
</dbReference>
<dbReference type="PANTHER" id="PTHR47163:SF2">
    <property type="entry name" value="SI:DKEY-17M8.2"/>
    <property type="match status" value="1"/>
</dbReference>
<evidence type="ECO:0000313" key="3">
    <source>
        <dbReference type="EMBL" id="MBJ7594493.1"/>
    </source>
</evidence>
<dbReference type="Pfam" id="PF12762">
    <property type="entry name" value="DDE_Tnp_IS1595"/>
    <property type="match status" value="1"/>
</dbReference>
<comment type="caution">
    <text evidence="3">The sequence shown here is derived from an EMBL/GenBank/DDBJ whole genome shotgun (WGS) entry which is preliminary data.</text>
</comment>
<reference evidence="3 4" key="1">
    <citation type="submission" date="2020-10" db="EMBL/GenBank/DDBJ databases">
        <title>Ca. Dormibacterota MAGs.</title>
        <authorList>
            <person name="Montgomery K."/>
        </authorList>
    </citation>
    <scope>NUCLEOTIDE SEQUENCE [LARGE SCALE GENOMIC DNA]</scope>
    <source>
        <strain evidence="3">SC8812_S17_18</strain>
    </source>
</reference>
<dbReference type="NCBIfam" id="NF033547">
    <property type="entry name" value="transpos_IS1595"/>
    <property type="match status" value="1"/>
</dbReference>